<evidence type="ECO:0000256" key="4">
    <source>
        <dbReference type="ARBA" id="ARBA00023136"/>
    </source>
</evidence>
<protein>
    <submittedName>
        <fullName evidence="8">Methyl-accepting chemotaxis protein</fullName>
    </submittedName>
</protein>
<dbReference type="AlphaFoldDB" id="A0A3R8U4Y4"/>
<dbReference type="Proteomes" id="UP000276506">
    <property type="component" value="Unassembled WGS sequence"/>
</dbReference>
<evidence type="ECO:0000256" key="5">
    <source>
        <dbReference type="ARBA" id="ARBA00023224"/>
    </source>
</evidence>
<evidence type="ECO:0000313" key="8">
    <source>
        <dbReference type="EMBL" id="RRV05450.1"/>
    </source>
</evidence>
<keyword evidence="3" id="KW-1133">Transmembrane helix</keyword>
<dbReference type="RefSeq" id="WP_041109746.1">
    <property type="nucleotide sequence ID" value="NZ_RHQL01000018.1"/>
</dbReference>
<evidence type="ECO:0000256" key="6">
    <source>
        <dbReference type="PROSITE-ProRule" id="PRU00284"/>
    </source>
</evidence>
<keyword evidence="4" id="KW-0472">Membrane</keyword>
<dbReference type="Gene3D" id="1.10.287.950">
    <property type="entry name" value="Methyl-accepting chemotaxis protein"/>
    <property type="match status" value="1"/>
</dbReference>
<dbReference type="PANTHER" id="PTHR32089">
    <property type="entry name" value="METHYL-ACCEPTING CHEMOTAXIS PROTEIN MCPB"/>
    <property type="match status" value="1"/>
</dbReference>
<sequence>MSTNNSLISAVGFLILATGSGAAYTGYNYLQGVAQDTFMLKHAYSLQNSIAQAVYLTERAASDSTYVPELEALEAAAEKAISDLRAGDPVRGIPPAPPAVQANVSALQSVWSEVAQSLAQIISRRGVTDQYSRNLADAGRAAEEALRAAQNGTSRLDSKAVNPEVLKRLNGAVAMLQDGTNTITAGTSTPVDTIRAASALFAQYVSELASLGTQLPKTDAALPLLVKSYRDASSAQVLIQRAIDNSSGATENIPHAKSVWAARDRISAATIGLLASVEASPDARPYGARLVSGLTGLTLFLAITGMFLMRSITTSRTAQVEHKGYALESSTRNKSKEMKTLLGEIGQIADGDLKTTLTESNESTSDIAKELNRLVQSFGKILDDVSQTIAGLAAATEQAVVTDRNVTQNRTEQEEAIAHINQLFKTLLQFINQIEEMTASTETTSGKMLTEVDRGEQAVTLVHENIITLQQHIQAIHHRSKHLIESFQTLENISSVVRDVAAKTSMVSYQADLIAQQVDDKAVAKSITTSASSMQRLSQETREAVIQIQVVLKEMNDAALETQRAVLNAQHETDQLRDRSTSAQLALSGISAMTNELSTSVEKVIEGTRSMKENSSEVDHTMSAIVQYTVANSASSEQTAGAIKAVNAQAQGVQKLIAEFRREPS</sequence>
<evidence type="ECO:0000256" key="2">
    <source>
        <dbReference type="ARBA" id="ARBA00022692"/>
    </source>
</evidence>
<reference evidence="8 9" key="1">
    <citation type="submission" date="2018-10" db="EMBL/GenBank/DDBJ databases">
        <title>Transmission dynamics of multidrug resistant bacteria on intensive care unit surfaces.</title>
        <authorList>
            <person name="D'Souza A.W."/>
            <person name="Potter R.F."/>
            <person name="Wallace M."/>
            <person name="Shupe A."/>
            <person name="Patel S."/>
            <person name="Sun S."/>
            <person name="Gul D."/>
            <person name="Kwon J.H."/>
            <person name="Andleeb S."/>
            <person name="Burnham C.-A.D."/>
            <person name="Dantas G."/>
        </authorList>
    </citation>
    <scope>NUCLEOTIDE SEQUENCE [LARGE SCALE GENOMIC DNA]</scope>
    <source>
        <strain evidence="8 9">PX_177</strain>
    </source>
</reference>
<name>A0A3R8U4Y4_9GAMM</name>
<dbReference type="InterPro" id="IPR004089">
    <property type="entry name" value="MCPsignal_dom"/>
</dbReference>
<keyword evidence="5 6" id="KW-0807">Transducer</keyword>
<dbReference type="EMBL" id="RHQL01000018">
    <property type="protein sequence ID" value="RRV05450.1"/>
    <property type="molecule type" value="Genomic_DNA"/>
</dbReference>
<dbReference type="SUPFAM" id="SSF58104">
    <property type="entry name" value="Methyl-accepting chemotaxis protein (MCP) signaling domain"/>
    <property type="match status" value="1"/>
</dbReference>
<dbReference type="GO" id="GO:0016020">
    <property type="term" value="C:membrane"/>
    <property type="evidence" value="ECO:0007669"/>
    <property type="project" value="UniProtKB-SubCell"/>
</dbReference>
<comment type="caution">
    <text evidence="8">The sequence shown here is derived from an EMBL/GenBank/DDBJ whole genome shotgun (WGS) entry which is preliminary data.</text>
</comment>
<proteinExistence type="predicted"/>
<accession>A0A3R8U4Y4</accession>
<comment type="subcellular location">
    <subcellularLocation>
        <location evidence="1">Membrane</location>
        <topology evidence="1">Multi-pass membrane protein</topology>
    </subcellularLocation>
</comment>
<dbReference type="GO" id="GO:0007165">
    <property type="term" value="P:signal transduction"/>
    <property type="evidence" value="ECO:0007669"/>
    <property type="project" value="UniProtKB-KW"/>
</dbReference>
<dbReference type="PANTHER" id="PTHR32089:SF119">
    <property type="entry name" value="METHYL-ACCEPTING CHEMOTAXIS PROTEIN CTPL"/>
    <property type="match status" value="1"/>
</dbReference>
<evidence type="ECO:0000256" key="1">
    <source>
        <dbReference type="ARBA" id="ARBA00004141"/>
    </source>
</evidence>
<gene>
    <name evidence="8" type="ORF">EGJ28_21150</name>
</gene>
<dbReference type="GO" id="GO:0006935">
    <property type="term" value="P:chemotaxis"/>
    <property type="evidence" value="ECO:0007669"/>
    <property type="project" value="UniProtKB-ARBA"/>
</dbReference>
<evidence type="ECO:0000313" key="9">
    <source>
        <dbReference type="Proteomes" id="UP000276506"/>
    </source>
</evidence>
<feature type="domain" description="Methyl-accepting transducer" evidence="7">
    <location>
        <begin position="388"/>
        <end position="629"/>
    </location>
</feature>
<dbReference type="PROSITE" id="PS50111">
    <property type="entry name" value="CHEMOTAXIS_TRANSDUC_2"/>
    <property type="match status" value="1"/>
</dbReference>
<evidence type="ECO:0000259" key="7">
    <source>
        <dbReference type="PROSITE" id="PS50111"/>
    </source>
</evidence>
<organism evidence="8 9">
    <name type="scientific">Stutzerimonas xanthomarina</name>
    <dbReference type="NCBI Taxonomy" id="271420"/>
    <lineage>
        <taxon>Bacteria</taxon>
        <taxon>Pseudomonadati</taxon>
        <taxon>Pseudomonadota</taxon>
        <taxon>Gammaproteobacteria</taxon>
        <taxon>Pseudomonadales</taxon>
        <taxon>Pseudomonadaceae</taxon>
        <taxon>Stutzerimonas</taxon>
    </lineage>
</organism>
<evidence type="ECO:0000256" key="3">
    <source>
        <dbReference type="ARBA" id="ARBA00022989"/>
    </source>
</evidence>
<keyword evidence="2" id="KW-0812">Transmembrane</keyword>